<evidence type="ECO:0000256" key="8">
    <source>
        <dbReference type="ARBA" id="ARBA00031155"/>
    </source>
</evidence>
<comment type="cofactor">
    <cofactor evidence="1">
        <name>FMN</name>
        <dbReference type="ChEBI" id="CHEBI:58210"/>
    </cofactor>
</comment>
<comment type="catalytic activity">
    <reaction evidence="9">
        <text>3 propionate 3-nitronate + 3 O2 + H2O = 3 3-oxopropanoate + 2 nitrate + nitrite + H2O2 + 3 H(+)</text>
        <dbReference type="Rhea" id="RHEA:57332"/>
        <dbReference type="ChEBI" id="CHEBI:15377"/>
        <dbReference type="ChEBI" id="CHEBI:15378"/>
        <dbReference type="ChEBI" id="CHEBI:15379"/>
        <dbReference type="ChEBI" id="CHEBI:16240"/>
        <dbReference type="ChEBI" id="CHEBI:16301"/>
        <dbReference type="ChEBI" id="CHEBI:17632"/>
        <dbReference type="ChEBI" id="CHEBI:33190"/>
        <dbReference type="ChEBI" id="CHEBI:136067"/>
    </reaction>
</comment>
<keyword evidence="10" id="KW-0223">Dioxygenase</keyword>
<keyword evidence="7" id="KW-0503">Monooxygenase</keyword>
<evidence type="ECO:0000313" key="11">
    <source>
        <dbReference type="Proteomes" id="UP000249915"/>
    </source>
</evidence>
<evidence type="ECO:0000256" key="2">
    <source>
        <dbReference type="ARBA" id="ARBA00009881"/>
    </source>
</evidence>
<name>A0A2V4B0K6_9PSEU</name>
<dbReference type="SUPFAM" id="SSF51412">
    <property type="entry name" value="Inosine monophosphate dehydrogenase (IMPDH)"/>
    <property type="match status" value="1"/>
</dbReference>
<dbReference type="GO" id="GO:0009636">
    <property type="term" value="P:response to toxic substance"/>
    <property type="evidence" value="ECO:0007669"/>
    <property type="project" value="UniProtKB-KW"/>
</dbReference>
<evidence type="ECO:0000256" key="7">
    <source>
        <dbReference type="ARBA" id="ARBA00023033"/>
    </source>
</evidence>
<dbReference type="EMBL" id="MASW01000002">
    <property type="protein sequence ID" value="PXY27543.1"/>
    <property type="molecule type" value="Genomic_DNA"/>
</dbReference>
<evidence type="ECO:0000256" key="5">
    <source>
        <dbReference type="ARBA" id="ARBA00022643"/>
    </source>
</evidence>
<dbReference type="PANTHER" id="PTHR42747">
    <property type="entry name" value="NITRONATE MONOOXYGENASE-RELATED"/>
    <property type="match status" value="1"/>
</dbReference>
<dbReference type="AlphaFoldDB" id="A0A2V4B0K6"/>
<keyword evidence="3" id="KW-0216">Detoxification</keyword>
<reference evidence="10 11" key="1">
    <citation type="submission" date="2016-07" db="EMBL/GenBank/DDBJ databases">
        <title>Draft genome sequence of Prauserella muralis DSM 45305, isolated from a mould-covered wall in an indoor environment.</title>
        <authorList>
            <person name="Ruckert C."/>
            <person name="Albersmeier A."/>
            <person name="Jiang C.-L."/>
            <person name="Jiang Y."/>
            <person name="Kalinowski J."/>
            <person name="Schneider O."/>
            <person name="Winkler A."/>
            <person name="Zotchev S.B."/>
        </authorList>
    </citation>
    <scope>NUCLEOTIDE SEQUENCE [LARGE SCALE GENOMIC DNA]</scope>
    <source>
        <strain evidence="10 11">DSM 45305</strain>
    </source>
</reference>
<dbReference type="Proteomes" id="UP000249915">
    <property type="component" value="Unassembled WGS sequence"/>
</dbReference>
<dbReference type="Gene3D" id="3.20.20.70">
    <property type="entry name" value="Aldolase class I"/>
    <property type="match status" value="1"/>
</dbReference>
<sequence length="350" mass="36167">MFDSLRVPVIVAPMAGGPSTPALVAEAARAGAFGFLAGGYLSAASLAGQIDRTRELTGERFGVNLFVPGVRSTADLRPYTERLRPDAQRYGVEPGSPKWDDDAYSAKLDLLVARRIPVVSFTFGVPVAADIERLHEAGSAVLITVTGPEEARQATEAGADGLCVQGFEAGGHRGLFTDDPADPAGGQLHGLLAALRLVGAVTDLPLVAAGGLVHGADVAAVLVAGAVAAQLGTAFLRADEAGTHETQRRALAAAGRPTAFTRAFSGRPARGLVNRFLLEHSAEAPAAYPQLHHMSKPIRAAAGEAGDPEAMSIWAGQTYPLAGDGPAAAIIGRLREQARLALGKNAHRFG</sequence>
<keyword evidence="4" id="KW-0285">Flavoprotein</keyword>
<comment type="similarity">
    <text evidence="2">Belongs to the nitronate monooxygenase family. NMO class I subfamily.</text>
</comment>
<dbReference type="OrthoDB" id="9778912at2"/>
<dbReference type="GO" id="GO:0051213">
    <property type="term" value="F:dioxygenase activity"/>
    <property type="evidence" value="ECO:0007669"/>
    <property type="project" value="UniProtKB-KW"/>
</dbReference>
<dbReference type="GO" id="GO:0018580">
    <property type="term" value="F:nitronate monooxygenase activity"/>
    <property type="evidence" value="ECO:0007669"/>
    <property type="project" value="InterPro"/>
</dbReference>
<accession>A0A2V4B0K6</accession>
<comment type="caution">
    <text evidence="10">The sequence shown here is derived from an EMBL/GenBank/DDBJ whole genome shotgun (WGS) entry which is preliminary data.</text>
</comment>
<dbReference type="InterPro" id="IPR004136">
    <property type="entry name" value="NMO"/>
</dbReference>
<evidence type="ECO:0000256" key="1">
    <source>
        <dbReference type="ARBA" id="ARBA00001917"/>
    </source>
</evidence>
<keyword evidence="6" id="KW-0560">Oxidoreductase</keyword>
<keyword evidence="5" id="KW-0288">FMN</keyword>
<evidence type="ECO:0000256" key="9">
    <source>
        <dbReference type="ARBA" id="ARBA00049401"/>
    </source>
</evidence>
<dbReference type="InterPro" id="IPR013785">
    <property type="entry name" value="Aldolase_TIM"/>
</dbReference>
<evidence type="ECO:0000256" key="4">
    <source>
        <dbReference type="ARBA" id="ARBA00022630"/>
    </source>
</evidence>
<keyword evidence="11" id="KW-1185">Reference proteome</keyword>
<dbReference type="Pfam" id="PF03060">
    <property type="entry name" value="NMO"/>
    <property type="match status" value="1"/>
</dbReference>
<evidence type="ECO:0000256" key="3">
    <source>
        <dbReference type="ARBA" id="ARBA00022575"/>
    </source>
</evidence>
<gene>
    <name evidence="10" type="ORF">BAY60_14110</name>
</gene>
<organism evidence="10 11">
    <name type="scientific">Prauserella muralis</name>
    <dbReference type="NCBI Taxonomy" id="588067"/>
    <lineage>
        <taxon>Bacteria</taxon>
        <taxon>Bacillati</taxon>
        <taxon>Actinomycetota</taxon>
        <taxon>Actinomycetes</taxon>
        <taxon>Pseudonocardiales</taxon>
        <taxon>Pseudonocardiaceae</taxon>
        <taxon>Prauserella</taxon>
    </lineage>
</organism>
<dbReference type="PANTHER" id="PTHR42747:SF3">
    <property type="entry name" value="NITRONATE MONOOXYGENASE-RELATED"/>
    <property type="match status" value="1"/>
</dbReference>
<dbReference type="RefSeq" id="WP_112281545.1">
    <property type="nucleotide sequence ID" value="NZ_MASW01000002.1"/>
</dbReference>
<dbReference type="CDD" id="cd04730">
    <property type="entry name" value="NPD_like"/>
    <property type="match status" value="1"/>
</dbReference>
<evidence type="ECO:0000256" key="6">
    <source>
        <dbReference type="ARBA" id="ARBA00023002"/>
    </source>
</evidence>
<proteinExistence type="inferred from homology"/>
<evidence type="ECO:0000313" key="10">
    <source>
        <dbReference type="EMBL" id="PXY27543.1"/>
    </source>
</evidence>
<protein>
    <recommendedName>
        <fullName evidence="8">Propionate 3-nitronate monooxygenase</fullName>
    </recommendedName>
</protein>